<organism evidence="2 3">
    <name type="scientific">Metamycoplasma alkalescens</name>
    <dbReference type="NCBI Taxonomy" id="45363"/>
    <lineage>
        <taxon>Bacteria</taxon>
        <taxon>Bacillati</taxon>
        <taxon>Mycoplasmatota</taxon>
        <taxon>Mycoplasmoidales</taxon>
        <taxon>Metamycoplasmataceae</taxon>
        <taxon>Metamycoplasma</taxon>
    </lineage>
</organism>
<evidence type="ECO:0000313" key="2">
    <source>
        <dbReference type="EMBL" id="SYV89673.1"/>
    </source>
</evidence>
<gene>
    <name evidence="2" type="ORF">NCTC10135_00165</name>
</gene>
<evidence type="ECO:0000256" key="1">
    <source>
        <dbReference type="SAM" id="Coils"/>
    </source>
</evidence>
<evidence type="ECO:0000313" key="3">
    <source>
        <dbReference type="Proteomes" id="UP000259864"/>
    </source>
</evidence>
<sequence>MDIINDYVSKFEKLSDKYKFTLNDINKQIKDTEAQLANLLSDLKGDESDMQAINELINILEGK</sequence>
<dbReference type="AlphaFoldDB" id="A0A3B0PIS7"/>
<protein>
    <submittedName>
        <fullName evidence="2">Uncharacterized protein</fullName>
    </submittedName>
</protein>
<name>A0A3B0PIS7_9BACT</name>
<feature type="coiled-coil region" evidence="1">
    <location>
        <begin position="22"/>
        <end position="49"/>
    </location>
</feature>
<reference evidence="3" key="1">
    <citation type="submission" date="2018-06" db="EMBL/GenBank/DDBJ databases">
        <authorList>
            <consortium name="Pathogen Informatics"/>
        </authorList>
    </citation>
    <scope>NUCLEOTIDE SEQUENCE [LARGE SCALE GENOMIC DNA]</scope>
    <source>
        <strain evidence="3">NCTC10135</strain>
    </source>
</reference>
<dbReference type="Proteomes" id="UP000259864">
    <property type="component" value="Chromosome 1"/>
</dbReference>
<proteinExistence type="predicted"/>
<dbReference type="EMBL" id="LS991949">
    <property type="protein sequence ID" value="SYV89673.1"/>
    <property type="molecule type" value="Genomic_DNA"/>
</dbReference>
<accession>A0A3B0PIS7</accession>
<dbReference type="KEGG" id="mala:NCTC10135_00165"/>
<keyword evidence="1" id="KW-0175">Coiled coil</keyword>